<sequence>MDAQTSYQLLGKLLVYLELSGASNDRKTFNGALALLADGVAGNEHSVRFEDLLARIPDYFELGEPSIPPVAPPIRRSSIGYFTDD</sequence>
<dbReference type="Proteomes" id="UP000253065">
    <property type="component" value="Unassembled WGS sequence"/>
</dbReference>
<evidence type="ECO:0000313" key="4">
    <source>
        <dbReference type="Proteomes" id="UP000253065"/>
    </source>
</evidence>
<evidence type="ECO:0000313" key="2">
    <source>
        <dbReference type="EMBL" id="RCW33004.1"/>
    </source>
</evidence>
<evidence type="ECO:0000313" key="1">
    <source>
        <dbReference type="EMBL" id="RBP71986.1"/>
    </source>
</evidence>
<keyword evidence="4" id="KW-1185">Reference proteome</keyword>
<gene>
    <name evidence="2" type="ORF">DET51_108231</name>
    <name evidence="1" type="ORF">DET64_108232</name>
</gene>
<dbReference type="EMBL" id="QPJB01000008">
    <property type="protein sequence ID" value="RCW33004.1"/>
    <property type="molecule type" value="Genomic_DNA"/>
</dbReference>
<dbReference type="RefSeq" id="WP_023010038.1">
    <property type="nucleotide sequence ID" value="NZ_CAXQGM010000016.1"/>
</dbReference>
<reference evidence="2 3" key="1">
    <citation type="submission" date="2018-07" db="EMBL/GenBank/DDBJ databases">
        <title>Freshwater and sediment microbial communities from various areas in North America, analyzing microbe dynamics in response to fracking.</title>
        <authorList>
            <person name="Lamendella R."/>
        </authorList>
    </citation>
    <scope>NUCLEOTIDE SEQUENCE [LARGE SCALE GENOMIC DNA]</scope>
    <source>
        <strain evidence="2 3">114E</strain>
        <strain evidence="1 4">114E_o</strain>
    </source>
</reference>
<dbReference type="Proteomes" id="UP000252795">
    <property type="component" value="Unassembled WGS sequence"/>
</dbReference>
<accession>A0A368UZZ5</accession>
<organism evidence="2 3">
    <name type="scientific">Marinobacter nauticus</name>
    <name type="common">Marinobacter hydrocarbonoclasticus</name>
    <name type="synonym">Marinobacter aquaeolei</name>
    <dbReference type="NCBI Taxonomy" id="2743"/>
    <lineage>
        <taxon>Bacteria</taxon>
        <taxon>Pseudomonadati</taxon>
        <taxon>Pseudomonadota</taxon>
        <taxon>Gammaproteobacteria</taxon>
        <taxon>Pseudomonadales</taxon>
        <taxon>Marinobacteraceae</taxon>
        <taxon>Marinobacter</taxon>
    </lineage>
</organism>
<dbReference type="EMBL" id="QNSA01000008">
    <property type="protein sequence ID" value="RBP71986.1"/>
    <property type="molecule type" value="Genomic_DNA"/>
</dbReference>
<proteinExistence type="predicted"/>
<name>A0A368UZZ5_MARNT</name>
<evidence type="ECO:0000313" key="3">
    <source>
        <dbReference type="Proteomes" id="UP000252795"/>
    </source>
</evidence>
<comment type="caution">
    <text evidence="2">The sequence shown here is derived from an EMBL/GenBank/DDBJ whole genome shotgun (WGS) entry which is preliminary data.</text>
</comment>
<dbReference type="AlphaFoldDB" id="A0A368UZZ5"/>
<protein>
    <submittedName>
        <fullName evidence="2">Uncharacterized protein</fullName>
    </submittedName>
</protein>